<name>A0A6A3BMN5_HIBSY</name>
<dbReference type="PROSITE" id="PS51635">
    <property type="entry name" value="PNPLA"/>
    <property type="match status" value="1"/>
</dbReference>
<comment type="caution">
    <text evidence="7">The sequence shown here is derived from an EMBL/GenBank/DDBJ whole genome shotgun (WGS) entry which is preliminary data.</text>
</comment>
<gene>
    <name evidence="7" type="ORF">F3Y22_tig00110017pilonHSYRG00170</name>
</gene>
<sequence length="380" mass="41670">MATPSAANRMVTVLSVDGGGMRGLIPGTILAFLEQQLQELDGPDARIADYFDVVAGTSTGGLISAVLNVPAADGDQPYPAREINTFYYNYGPLIFPPDQRPTSIEDFPLNRPVYDGVALREAANTYLQGITMSQTLTNVVIPTFDMKLLQPVIFSTNDAKSDVSSNALLADVSVSTASAPIYLPAQKFTTQDTGNRLREFNLVDGGVAAVNPTLVAMDSVPKQGEALDYSKLLVLSLGCGEAKFEPKYDADLVNKWGLINWMFYQNGSPLLQSLTTASFDMVDFHIAARFKSFGSDKNYLRIQETNLTGDALHFDLATKENMDNLVQIGQNLLNKPLSRVNLETRRFEKVEEEGLIVTNRDALVQFARMLSLNRKLRVAP</sequence>
<feature type="domain" description="PNPLA" evidence="6">
    <location>
        <begin position="14"/>
        <end position="217"/>
    </location>
</feature>
<keyword evidence="4 5" id="KW-0378">Hydrolase</keyword>
<keyword evidence="8" id="KW-1185">Reference proteome</keyword>
<evidence type="ECO:0000256" key="3">
    <source>
        <dbReference type="ARBA" id="ARBA00023098"/>
    </source>
</evidence>
<dbReference type="PANTHER" id="PTHR32176:SF99">
    <property type="entry name" value="PATATIN"/>
    <property type="match status" value="1"/>
</dbReference>
<comment type="similarity">
    <text evidence="1 5">Belongs to the patatin family.</text>
</comment>
<dbReference type="Proteomes" id="UP000436088">
    <property type="component" value="Unassembled WGS sequence"/>
</dbReference>
<evidence type="ECO:0000313" key="7">
    <source>
        <dbReference type="EMBL" id="KAE8718216.1"/>
    </source>
</evidence>
<dbReference type="Gene3D" id="3.40.1090.10">
    <property type="entry name" value="Cytosolic phospholipase A2 catalytic domain"/>
    <property type="match status" value="1"/>
</dbReference>
<dbReference type="AlphaFoldDB" id="A0A6A3BMN5"/>
<dbReference type="SUPFAM" id="SSF52151">
    <property type="entry name" value="FabD/lysophospholipase-like"/>
    <property type="match status" value="1"/>
</dbReference>
<accession>A0A6A3BMN5</accession>
<dbReference type="InterPro" id="IPR016035">
    <property type="entry name" value="Acyl_Trfase/lysoPLipase"/>
</dbReference>
<dbReference type="GO" id="GO:0047372">
    <property type="term" value="F:monoacylglycerol lipase activity"/>
    <property type="evidence" value="ECO:0007669"/>
    <property type="project" value="TreeGrafter"/>
</dbReference>
<protein>
    <recommendedName>
        <fullName evidence="5">Patatin</fullName>
        <ecNumber evidence="5">3.1.1.-</ecNumber>
    </recommendedName>
</protein>
<dbReference type="EC" id="3.1.1.-" evidence="5"/>
<feature type="active site" description="Proton acceptor" evidence="4">
    <location>
        <position position="204"/>
    </location>
</feature>
<proteinExistence type="inferred from homology"/>
<evidence type="ECO:0000313" key="8">
    <source>
        <dbReference type="Proteomes" id="UP000436088"/>
    </source>
</evidence>
<dbReference type="OrthoDB" id="1658288at2759"/>
<comment type="function">
    <text evidence="5">Lipolytic acyl hydrolase (LAH).</text>
</comment>
<dbReference type="GO" id="GO:0016042">
    <property type="term" value="P:lipid catabolic process"/>
    <property type="evidence" value="ECO:0007669"/>
    <property type="project" value="UniProtKB-UniRule"/>
</dbReference>
<evidence type="ECO:0000256" key="5">
    <source>
        <dbReference type="RuleBase" id="RU361262"/>
    </source>
</evidence>
<evidence type="ECO:0000256" key="2">
    <source>
        <dbReference type="ARBA" id="ARBA00022963"/>
    </source>
</evidence>
<organism evidence="7 8">
    <name type="scientific">Hibiscus syriacus</name>
    <name type="common">Rose of Sharon</name>
    <dbReference type="NCBI Taxonomy" id="106335"/>
    <lineage>
        <taxon>Eukaryota</taxon>
        <taxon>Viridiplantae</taxon>
        <taxon>Streptophyta</taxon>
        <taxon>Embryophyta</taxon>
        <taxon>Tracheophyta</taxon>
        <taxon>Spermatophyta</taxon>
        <taxon>Magnoliopsida</taxon>
        <taxon>eudicotyledons</taxon>
        <taxon>Gunneridae</taxon>
        <taxon>Pentapetalae</taxon>
        <taxon>rosids</taxon>
        <taxon>malvids</taxon>
        <taxon>Malvales</taxon>
        <taxon>Malvaceae</taxon>
        <taxon>Malvoideae</taxon>
        <taxon>Hibiscus</taxon>
    </lineage>
</organism>
<evidence type="ECO:0000259" key="6">
    <source>
        <dbReference type="PROSITE" id="PS51635"/>
    </source>
</evidence>
<dbReference type="PANTHER" id="PTHR32176">
    <property type="entry name" value="XYLOSE ISOMERASE"/>
    <property type="match status" value="1"/>
</dbReference>
<feature type="short sequence motif" description="DGA/G" evidence="4">
    <location>
        <begin position="204"/>
        <end position="206"/>
    </location>
</feature>
<comment type="domain">
    <text evidence="5">The nitrogen atoms of the two glycine residues in the GGXR motif define the oxyanion hole, and stabilize the oxyanion that forms during the nucleophilic attack by the catalytic serine during substrate cleavage.</text>
</comment>
<feature type="short sequence motif" description="GXSXG" evidence="4">
    <location>
        <begin position="56"/>
        <end position="60"/>
    </location>
</feature>
<keyword evidence="3 4" id="KW-0443">Lipid metabolism</keyword>
<dbReference type="GO" id="GO:0004620">
    <property type="term" value="F:phospholipase activity"/>
    <property type="evidence" value="ECO:0007669"/>
    <property type="project" value="TreeGrafter"/>
</dbReference>
<keyword evidence="2 4" id="KW-0442">Lipid degradation</keyword>
<evidence type="ECO:0000256" key="1">
    <source>
        <dbReference type="ARBA" id="ARBA00010240"/>
    </source>
</evidence>
<dbReference type="EMBL" id="VEPZ02000814">
    <property type="protein sequence ID" value="KAE8718216.1"/>
    <property type="molecule type" value="Genomic_DNA"/>
</dbReference>
<reference evidence="7" key="1">
    <citation type="submission" date="2019-09" db="EMBL/GenBank/DDBJ databases">
        <title>Draft genome information of white flower Hibiscus syriacus.</title>
        <authorList>
            <person name="Kim Y.-M."/>
        </authorList>
    </citation>
    <scope>NUCLEOTIDE SEQUENCE [LARGE SCALE GENOMIC DNA]</scope>
    <source>
        <strain evidence="7">YM2019G1</strain>
    </source>
</reference>
<feature type="short sequence motif" description="GXGXXG" evidence="4">
    <location>
        <begin position="18"/>
        <end position="23"/>
    </location>
</feature>
<evidence type="ECO:0000256" key="4">
    <source>
        <dbReference type="PROSITE-ProRule" id="PRU01161"/>
    </source>
</evidence>
<dbReference type="InterPro" id="IPR002641">
    <property type="entry name" value="PNPLA_dom"/>
</dbReference>
<feature type="active site" description="Nucleophile" evidence="4">
    <location>
        <position position="58"/>
    </location>
</feature>
<dbReference type="Pfam" id="PF01734">
    <property type="entry name" value="Patatin"/>
    <property type="match status" value="1"/>
</dbReference>